<dbReference type="SUPFAM" id="SSF82866">
    <property type="entry name" value="Multidrug efflux transporter AcrB transmembrane domain"/>
    <property type="match status" value="1"/>
</dbReference>
<dbReference type="HAMAP" id="MF_01464_B">
    <property type="entry name" value="SecF_B"/>
    <property type="match status" value="1"/>
</dbReference>
<dbReference type="NCBIfam" id="TIGR00966">
    <property type="entry name" value="transloc_SecF"/>
    <property type="match status" value="1"/>
</dbReference>
<dbReference type="Pfam" id="PF02355">
    <property type="entry name" value="SecD_SecF_C"/>
    <property type="match status" value="1"/>
</dbReference>
<evidence type="ECO:0000313" key="15">
    <source>
        <dbReference type="Proteomes" id="UP000563151"/>
    </source>
</evidence>
<keyword evidence="6 12" id="KW-1133">Transmembrane helix</keyword>
<dbReference type="PRINTS" id="PR01755">
    <property type="entry name" value="SECFTRNLCASE"/>
</dbReference>
<comment type="similarity">
    <text evidence="12">Belongs to the SecD/SecF family. SecF subfamily.</text>
</comment>
<dbReference type="Pfam" id="PF07549">
    <property type="entry name" value="Sec_GG"/>
    <property type="match status" value="1"/>
</dbReference>
<dbReference type="PANTHER" id="PTHR30081:SF8">
    <property type="entry name" value="PROTEIN TRANSLOCASE SUBUNIT SECF"/>
    <property type="match status" value="1"/>
</dbReference>
<dbReference type="PANTHER" id="PTHR30081">
    <property type="entry name" value="PROTEIN-EXPORT MEMBRANE PROTEIN SEC"/>
    <property type="match status" value="1"/>
</dbReference>
<evidence type="ECO:0000256" key="2">
    <source>
        <dbReference type="ARBA" id="ARBA00022448"/>
    </source>
</evidence>
<dbReference type="InterPro" id="IPR022813">
    <property type="entry name" value="SecD/SecF_arch_bac"/>
</dbReference>
<dbReference type="InterPro" id="IPR022645">
    <property type="entry name" value="SecD/SecF_bac"/>
</dbReference>
<evidence type="ECO:0000256" key="8">
    <source>
        <dbReference type="ARBA" id="ARBA00023136"/>
    </source>
</evidence>
<reference evidence="14 15" key="1">
    <citation type="submission" date="2020-04" db="EMBL/GenBank/DDBJ databases">
        <title>Genomic insights into acetone-butanol-ethanol (ABE) fermentation by sequencing solventogenic clostridia strains.</title>
        <authorList>
            <person name="Brown S."/>
        </authorList>
    </citation>
    <scope>NUCLEOTIDE SEQUENCE [LARGE SCALE GENOMIC DNA]</scope>
    <source>
        <strain evidence="14 15">DJ011</strain>
    </source>
</reference>
<keyword evidence="5 12" id="KW-0653">Protein transport</keyword>
<evidence type="ECO:0000259" key="13">
    <source>
        <dbReference type="Pfam" id="PF02355"/>
    </source>
</evidence>
<evidence type="ECO:0000256" key="4">
    <source>
        <dbReference type="ARBA" id="ARBA00022692"/>
    </source>
</evidence>
<evidence type="ECO:0000256" key="1">
    <source>
        <dbReference type="ARBA" id="ARBA00004651"/>
    </source>
</evidence>
<evidence type="ECO:0000256" key="7">
    <source>
        <dbReference type="ARBA" id="ARBA00023010"/>
    </source>
</evidence>
<comment type="function">
    <text evidence="9 12">Part of the Sec protein translocase complex. Interacts with the SecYEG preprotein conducting channel. SecDF uses the proton motive force (PMF) to complete protein translocation after the ATP-dependent function of SecA.</text>
</comment>
<evidence type="ECO:0000256" key="12">
    <source>
        <dbReference type="HAMAP-Rule" id="MF_01464"/>
    </source>
</evidence>
<evidence type="ECO:0000256" key="11">
    <source>
        <dbReference type="ARBA" id="ARBA00061053"/>
    </source>
</evidence>
<dbReference type="RefSeq" id="WP_173680007.1">
    <property type="nucleotide sequence ID" value="NZ_JAAZWO010000005.1"/>
</dbReference>
<feature type="transmembrane region" description="Helical" evidence="12">
    <location>
        <begin position="155"/>
        <end position="176"/>
    </location>
</feature>
<comment type="similarity">
    <text evidence="11">In the N-terminal section; belongs to the SecD/SecF family. SecD subfamily.</text>
</comment>
<sequence length="295" mass="33079">MRTLKIIERTKVWFAISLIVILTGLFFMFKTGLNYGIDFKGGTLVQINMKKSFDKAEVEKIIGKYTKDYTTNTAVNTANEVQLEIRSNSLTDDKIDPMFKEIKGKYKLEDKDLVSQQRIGPAVGKELRQKAILALAIANIAMLIYVGIRFEFKFGLAAIFGLLHDILITVSIYAILQIPVNLSFIAAILTIVGYSINDTIVVFDRIRENSKKMRKTSDAELANISITQTMSRSINTVITTLFTIVAVYVFVPSIRDFATPLIVGIVSGAYSSIFISSSLWVIFKKKKFKKSLATK</sequence>
<feature type="domain" description="Protein export membrane protein SecD/SecF C-terminal" evidence="13">
    <location>
        <begin position="110"/>
        <end position="285"/>
    </location>
</feature>
<keyword evidence="2 12" id="KW-0813">Transport</keyword>
<dbReference type="GO" id="GO:0005886">
    <property type="term" value="C:plasma membrane"/>
    <property type="evidence" value="ECO:0007669"/>
    <property type="project" value="UniProtKB-SubCell"/>
</dbReference>
<feature type="transmembrane region" description="Helical" evidence="12">
    <location>
        <begin position="131"/>
        <end position="148"/>
    </location>
</feature>
<evidence type="ECO:0000256" key="9">
    <source>
        <dbReference type="ARBA" id="ARBA00059018"/>
    </source>
</evidence>
<evidence type="ECO:0000256" key="10">
    <source>
        <dbReference type="ARBA" id="ARBA00060856"/>
    </source>
</evidence>
<evidence type="ECO:0000256" key="6">
    <source>
        <dbReference type="ARBA" id="ARBA00022989"/>
    </source>
</evidence>
<comment type="subcellular location">
    <subcellularLocation>
        <location evidence="1 12">Cell membrane</location>
        <topology evidence="1 12">Multi-pass membrane protein</topology>
    </subcellularLocation>
</comment>
<comment type="subunit">
    <text evidence="12">Forms a complex with SecD. Part of the essential Sec protein translocation apparatus which comprises SecA, SecYEG and auxiliary proteins SecDF. Other proteins may also be involved.</text>
</comment>
<feature type="transmembrane region" description="Helical" evidence="12">
    <location>
        <begin position="233"/>
        <end position="251"/>
    </location>
</feature>
<name>A0A923J1C2_CLOTT</name>
<feature type="transmembrane region" description="Helical" evidence="12">
    <location>
        <begin position="182"/>
        <end position="203"/>
    </location>
</feature>
<dbReference type="Proteomes" id="UP000563151">
    <property type="component" value="Unassembled WGS sequence"/>
</dbReference>
<organism evidence="14 15">
    <name type="scientific">Clostridium tetanomorphum</name>
    <dbReference type="NCBI Taxonomy" id="1553"/>
    <lineage>
        <taxon>Bacteria</taxon>
        <taxon>Bacillati</taxon>
        <taxon>Bacillota</taxon>
        <taxon>Clostridia</taxon>
        <taxon>Eubacteriales</taxon>
        <taxon>Clostridiaceae</taxon>
        <taxon>Clostridium</taxon>
    </lineage>
</organism>
<evidence type="ECO:0000313" key="14">
    <source>
        <dbReference type="EMBL" id="MBC2397193.1"/>
    </source>
</evidence>
<evidence type="ECO:0000256" key="5">
    <source>
        <dbReference type="ARBA" id="ARBA00022927"/>
    </source>
</evidence>
<comment type="similarity">
    <text evidence="10">In the C-terminal section; belongs to the SecD/SecF family. SecF subfamily.</text>
</comment>
<dbReference type="GO" id="GO:0043952">
    <property type="term" value="P:protein transport by the Sec complex"/>
    <property type="evidence" value="ECO:0007669"/>
    <property type="project" value="UniProtKB-UniRule"/>
</dbReference>
<keyword evidence="4 12" id="KW-0812">Transmembrane</keyword>
<protein>
    <recommendedName>
        <fullName evidence="12">Protein-export membrane protein SecF</fullName>
    </recommendedName>
</protein>
<gene>
    <name evidence="12 14" type="primary">secF</name>
    <name evidence="14" type="ORF">HGG79_05275</name>
</gene>
<dbReference type="InterPro" id="IPR005665">
    <property type="entry name" value="SecF_bac"/>
</dbReference>
<dbReference type="NCBIfam" id="TIGR00916">
    <property type="entry name" value="2A0604s01"/>
    <property type="match status" value="1"/>
</dbReference>
<dbReference type="Gene3D" id="1.20.1640.10">
    <property type="entry name" value="Multidrug efflux transporter AcrB transmembrane domain"/>
    <property type="match status" value="1"/>
</dbReference>
<feature type="transmembrane region" description="Helical" evidence="12">
    <location>
        <begin position="12"/>
        <end position="29"/>
    </location>
</feature>
<keyword evidence="15" id="KW-1185">Reference proteome</keyword>
<dbReference type="GO" id="GO:0015450">
    <property type="term" value="F:protein-transporting ATPase activity"/>
    <property type="evidence" value="ECO:0007669"/>
    <property type="project" value="InterPro"/>
</dbReference>
<keyword evidence="3 12" id="KW-1003">Cell membrane</keyword>
<dbReference type="GO" id="GO:0006605">
    <property type="term" value="P:protein targeting"/>
    <property type="evidence" value="ECO:0007669"/>
    <property type="project" value="UniProtKB-UniRule"/>
</dbReference>
<dbReference type="EMBL" id="JAAZWO010000005">
    <property type="protein sequence ID" value="MBC2397193.1"/>
    <property type="molecule type" value="Genomic_DNA"/>
</dbReference>
<dbReference type="GO" id="GO:0065002">
    <property type="term" value="P:intracellular protein transmembrane transport"/>
    <property type="evidence" value="ECO:0007669"/>
    <property type="project" value="UniProtKB-UniRule"/>
</dbReference>
<evidence type="ECO:0000256" key="3">
    <source>
        <dbReference type="ARBA" id="ARBA00022475"/>
    </source>
</evidence>
<proteinExistence type="inferred from homology"/>
<keyword evidence="7 12" id="KW-0811">Translocation</keyword>
<dbReference type="FunFam" id="1.20.1640.10:FF:000024">
    <property type="entry name" value="Multifunctional fusion protein"/>
    <property type="match status" value="1"/>
</dbReference>
<dbReference type="InterPro" id="IPR055344">
    <property type="entry name" value="SecD_SecF_C_bact"/>
</dbReference>
<keyword evidence="8 12" id="KW-0472">Membrane</keyword>
<feature type="transmembrane region" description="Helical" evidence="12">
    <location>
        <begin position="257"/>
        <end position="283"/>
    </location>
</feature>
<dbReference type="InterPro" id="IPR048634">
    <property type="entry name" value="SecD_SecF_C"/>
</dbReference>
<dbReference type="InterPro" id="IPR022646">
    <property type="entry name" value="SecD/SecF_CS"/>
</dbReference>
<accession>A0A923J1C2</accession>
<dbReference type="AlphaFoldDB" id="A0A923J1C2"/>
<comment type="caution">
    <text evidence="14">The sequence shown here is derived from an EMBL/GenBank/DDBJ whole genome shotgun (WGS) entry which is preliminary data.</text>
</comment>